<feature type="region of interest" description="Disordered" evidence="1">
    <location>
        <begin position="1"/>
        <end position="22"/>
    </location>
</feature>
<accession>A0A4R6DD11</accession>
<reference evidence="2 3" key="1">
    <citation type="submission" date="2019-03" db="EMBL/GenBank/DDBJ databases">
        <title>Genomic analyses of the natural microbiome of Caenorhabditis elegans.</title>
        <authorList>
            <person name="Samuel B."/>
        </authorList>
    </citation>
    <scope>NUCLEOTIDE SEQUENCE [LARGE SCALE GENOMIC DNA]</scope>
    <source>
        <strain evidence="2 3">JUb65</strain>
    </source>
</reference>
<dbReference type="InterPro" id="IPR011051">
    <property type="entry name" value="RmlC_Cupin_sf"/>
</dbReference>
<dbReference type="AlphaFoldDB" id="A0A4R6DD11"/>
<comment type="caution">
    <text evidence="2">The sequence shown here is derived from an EMBL/GenBank/DDBJ whole genome shotgun (WGS) entry which is preliminary data.</text>
</comment>
<feature type="compositionally biased region" description="Basic and acidic residues" evidence="1">
    <location>
        <begin position="1"/>
        <end position="10"/>
    </location>
</feature>
<organism evidence="2 3">
    <name type="scientific">Curtobacterium flaccumfaciens</name>
    <dbReference type="NCBI Taxonomy" id="2035"/>
    <lineage>
        <taxon>Bacteria</taxon>
        <taxon>Bacillati</taxon>
        <taxon>Actinomycetota</taxon>
        <taxon>Actinomycetes</taxon>
        <taxon>Micrococcales</taxon>
        <taxon>Microbacteriaceae</taxon>
        <taxon>Curtobacterium</taxon>
    </lineage>
</organism>
<gene>
    <name evidence="2" type="ORF">EDF64_11538</name>
</gene>
<dbReference type="EMBL" id="SNVW01000015">
    <property type="protein sequence ID" value="TDN41849.1"/>
    <property type="molecule type" value="Genomic_DNA"/>
</dbReference>
<dbReference type="SUPFAM" id="SSF51182">
    <property type="entry name" value="RmlC-like cupins"/>
    <property type="match status" value="1"/>
</dbReference>
<dbReference type="InterPro" id="IPR014710">
    <property type="entry name" value="RmlC-like_jellyroll"/>
</dbReference>
<evidence type="ECO:0008006" key="4">
    <source>
        <dbReference type="Google" id="ProtNLM"/>
    </source>
</evidence>
<sequence length="128" mass="14040">MSVNELHRTEASPTMTADDPLETDPQHYRLLWENEHVRVLDYSDEPGDQTHLHRHPNSVMVTLTGFERQLATDDRSVDVALPAGAAVWLGAQRHSGRNTGTTPTHTVLVELKDVPDDGAPTSVLGPAT</sequence>
<evidence type="ECO:0000313" key="3">
    <source>
        <dbReference type="Proteomes" id="UP000295764"/>
    </source>
</evidence>
<evidence type="ECO:0000313" key="2">
    <source>
        <dbReference type="EMBL" id="TDN41849.1"/>
    </source>
</evidence>
<protein>
    <recommendedName>
        <fullName evidence="4">Cytoplasmic protein</fullName>
    </recommendedName>
</protein>
<evidence type="ECO:0000256" key="1">
    <source>
        <dbReference type="SAM" id="MobiDB-lite"/>
    </source>
</evidence>
<dbReference type="Gene3D" id="2.60.120.10">
    <property type="entry name" value="Jelly Rolls"/>
    <property type="match status" value="1"/>
</dbReference>
<proteinExistence type="predicted"/>
<name>A0A4R6DD11_9MICO</name>
<dbReference type="Proteomes" id="UP000295764">
    <property type="component" value="Unassembled WGS sequence"/>
</dbReference>